<keyword evidence="3" id="KW-1185">Reference proteome</keyword>
<feature type="region of interest" description="Disordered" evidence="1">
    <location>
        <begin position="87"/>
        <end position="117"/>
    </location>
</feature>
<evidence type="ECO:0000313" key="3">
    <source>
        <dbReference type="Proteomes" id="UP000094960"/>
    </source>
</evidence>
<organism evidence="2 3">
    <name type="scientific">Streptomyces fodineus</name>
    <dbReference type="NCBI Taxonomy" id="1904616"/>
    <lineage>
        <taxon>Bacteria</taxon>
        <taxon>Bacillati</taxon>
        <taxon>Actinomycetota</taxon>
        <taxon>Actinomycetes</taxon>
        <taxon>Kitasatosporales</taxon>
        <taxon>Streptomycetaceae</taxon>
        <taxon>Streptomyces</taxon>
    </lineage>
</organism>
<protein>
    <submittedName>
        <fullName evidence="2">Uncharacterized protein</fullName>
    </submittedName>
</protein>
<dbReference type="KEGG" id="spun:BFF78_07935"/>
<dbReference type="AlphaFoldDB" id="A0A1D7Y639"/>
<dbReference type="Proteomes" id="UP000094960">
    <property type="component" value="Chromosome"/>
</dbReference>
<evidence type="ECO:0000256" key="1">
    <source>
        <dbReference type="SAM" id="MobiDB-lite"/>
    </source>
</evidence>
<evidence type="ECO:0000313" key="2">
    <source>
        <dbReference type="EMBL" id="AOR30986.1"/>
    </source>
</evidence>
<accession>A0A1D7Y639</accession>
<proteinExistence type="predicted"/>
<sequence>MDEEAITIRLTRDQAFVLSDWLYQVMFRSNDLEGIVHDRAVWSPIYAISGALDKTLSEIFIPDYGPQLEAAKERLRANLYGEAYESTAPGDHAAGAPQAHQIGRGTAGIHGESDQGR</sequence>
<dbReference type="RefSeq" id="WP_069777635.1">
    <property type="nucleotide sequence ID" value="NZ_CP017248.1"/>
</dbReference>
<reference evidence="3" key="1">
    <citation type="submission" date="2016-09" db="EMBL/GenBank/DDBJ databases">
        <title>Streptomyces puniciscabiei strain:TW1S1 Genome sequencing and assembly.</title>
        <authorList>
            <person name="Kim M.-K."/>
            <person name="Kim S.B."/>
        </authorList>
    </citation>
    <scope>NUCLEOTIDE SEQUENCE [LARGE SCALE GENOMIC DNA]</scope>
    <source>
        <strain evidence="3">TW1S1</strain>
    </source>
</reference>
<gene>
    <name evidence="2" type="ORF">BFF78_07935</name>
</gene>
<dbReference type="EMBL" id="CP017248">
    <property type="protein sequence ID" value="AOR30986.1"/>
    <property type="molecule type" value="Genomic_DNA"/>
</dbReference>
<name>A0A1D7Y639_9ACTN</name>